<sequence>MLAIGDLAGSVQAACANAQGCGTGNLIESQMELHSRCLGKSDEDERLEGRVEYADYLWSGIDSAGYGPPPWYTTS</sequence>
<comment type="caution">
    <text evidence="1">The sequence shown here is derived from an EMBL/GenBank/DDBJ whole genome shotgun (WGS) entry which is preliminary data.</text>
</comment>
<accession>A0A9W9HNF6</accession>
<dbReference type="EMBL" id="JAPQKO010000008">
    <property type="protein sequence ID" value="KAJ5151948.1"/>
    <property type="molecule type" value="Genomic_DNA"/>
</dbReference>
<evidence type="ECO:0000313" key="2">
    <source>
        <dbReference type="Proteomes" id="UP001146351"/>
    </source>
</evidence>
<dbReference type="Proteomes" id="UP001146351">
    <property type="component" value="Unassembled WGS sequence"/>
</dbReference>
<protein>
    <submittedName>
        <fullName evidence="1">Uncharacterized protein</fullName>
    </submittedName>
</protein>
<dbReference type="AlphaFoldDB" id="A0A9W9HNF6"/>
<organism evidence="1 2">
    <name type="scientific">Penicillium capsulatum</name>
    <dbReference type="NCBI Taxonomy" id="69766"/>
    <lineage>
        <taxon>Eukaryota</taxon>
        <taxon>Fungi</taxon>
        <taxon>Dikarya</taxon>
        <taxon>Ascomycota</taxon>
        <taxon>Pezizomycotina</taxon>
        <taxon>Eurotiomycetes</taxon>
        <taxon>Eurotiomycetidae</taxon>
        <taxon>Eurotiales</taxon>
        <taxon>Aspergillaceae</taxon>
        <taxon>Penicillium</taxon>
    </lineage>
</organism>
<reference evidence="1" key="2">
    <citation type="journal article" date="2023" name="IMA Fungus">
        <title>Comparative genomic study of the Penicillium genus elucidates a diverse pangenome and 15 lateral gene transfer events.</title>
        <authorList>
            <person name="Petersen C."/>
            <person name="Sorensen T."/>
            <person name="Nielsen M.R."/>
            <person name="Sondergaard T.E."/>
            <person name="Sorensen J.L."/>
            <person name="Fitzpatrick D.A."/>
            <person name="Frisvad J.C."/>
            <person name="Nielsen K.L."/>
        </authorList>
    </citation>
    <scope>NUCLEOTIDE SEQUENCE</scope>
    <source>
        <strain evidence="1">IBT 21917</strain>
    </source>
</reference>
<proteinExistence type="predicted"/>
<name>A0A9W9HNF6_9EURO</name>
<reference evidence="1" key="1">
    <citation type="submission" date="2022-11" db="EMBL/GenBank/DDBJ databases">
        <authorList>
            <person name="Petersen C."/>
        </authorList>
    </citation>
    <scope>NUCLEOTIDE SEQUENCE</scope>
    <source>
        <strain evidence="1">IBT 21917</strain>
    </source>
</reference>
<evidence type="ECO:0000313" key="1">
    <source>
        <dbReference type="EMBL" id="KAJ5151948.1"/>
    </source>
</evidence>
<gene>
    <name evidence="1" type="ORF">N7492_010243</name>
</gene>
<keyword evidence="2" id="KW-1185">Reference proteome</keyword>